<sequence length="513" mass="57946">MSQMKVCTSSLQHCSPPSGAFCIVGLDVYIYDYLVKRDLKATAQAFQAEGKVSSDPIAIDAPGGFLFEWWSVFWDIFIARTNEKHSDVASSYIEGFDPIRHVLALVPTDENELTYFEKQAALRLAQLDRVAERLSRHVMEHHEVMVTGFNVETVQYKNIKFQVWDLGSDISHLVILLAVDIIEFYVPKLMLYLASHSVIVLALWMAAIVLLIVITASAMLLIAATAIMISRMAECTISMLDEWQRQAIEAKDKSKTIEINKEFQELANSRYHWKRFSHCPHDEVPEPGLARKPKSLPAQDIRLNIPFLKRQNLLISAGYEVSMTLNTGNVDHSSFISILNLMCSEENSMVDMMQKAILQLKELAKDYDVGMDALKAVIGYMYSGKVKPLICQKLCVCVDDDCSHIGCRPVVDFMVQVLCASSTFQIPELVALYQRLKARCSKLIVVSDIDLTTLEKALGLISIELGLIRPERFICPDKHVKKIRKALDSDDVELVRMLLREGHTDLDEAYALH</sequence>
<dbReference type="GO" id="GO:0015031">
    <property type="term" value="P:protein transport"/>
    <property type="evidence" value="ECO:0007669"/>
    <property type="project" value="UniProtKB-KW"/>
</dbReference>
<dbReference type="Pfam" id="PF10475">
    <property type="entry name" value="Vps54_N"/>
    <property type="match status" value="1"/>
</dbReference>
<evidence type="ECO:0000313" key="8">
    <source>
        <dbReference type="Proteomes" id="UP001372338"/>
    </source>
</evidence>
<dbReference type="AlphaFoldDB" id="A0AAN9FSB5"/>
<comment type="caution">
    <text evidence="7">The sequence shown here is derived from an EMBL/GenBank/DDBJ whole genome shotgun (WGS) entry which is preliminary data.</text>
</comment>
<dbReference type="EMBL" id="JAYWIO010000002">
    <property type="protein sequence ID" value="KAK7281687.1"/>
    <property type="molecule type" value="Genomic_DNA"/>
</dbReference>
<dbReference type="InterPro" id="IPR006594">
    <property type="entry name" value="LisH"/>
</dbReference>
<dbReference type="GO" id="GO:0042742">
    <property type="term" value="P:defense response to bacterium"/>
    <property type="evidence" value="ECO:0007669"/>
    <property type="project" value="TreeGrafter"/>
</dbReference>
<dbReference type="Pfam" id="PF08513">
    <property type="entry name" value="LisH"/>
    <property type="match status" value="1"/>
</dbReference>
<evidence type="ECO:0000256" key="2">
    <source>
        <dbReference type="ARBA" id="ARBA00022927"/>
    </source>
</evidence>
<dbReference type="GO" id="GO:0009862">
    <property type="term" value="P:systemic acquired resistance, salicylic acid mediated signaling pathway"/>
    <property type="evidence" value="ECO:0007669"/>
    <property type="project" value="InterPro"/>
</dbReference>
<dbReference type="PANTHER" id="PTHR46475">
    <property type="entry name" value="REGULATORY PROTEIN NPR3"/>
    <property type="match status" value="1"/>
</dbReference>
<keyword evidence="3" id="KW-0175">Coiled coil</keyword>
<dbReference type="InterPro" id="IPR057250">
    <property type="entry name" value="Znf_C2HC_NPR-type"/>
</dbReference>
<comment type="caution">
    <text evidence="4">Lacks conserved residue(s) required for the propagation of feature annotation.</text>
</comment>
<dbReference type="GO" id="GO:2000022">
    <property type="term" value="P:regulation of jasmonic acid mediated signaling pathway"/>
    <property type="evidence" value="ECO:0007669"/>
    <property type="project" value="InterPro"/>
</dbReference>
<dbReference type="GO" id="GO:0050832">
    <property type="term" value="P:defense response to fungus"/>
    <property type="evidence" value="ECO:0007669"/>
    <property type="project" value="TreeGrafter"/>
</dbReference>
<dbReference type="Proteomes" id="UP001372338">
    <property type="component" value="Unassembled WGS sequence"/>
</dbReference>
<feature type="domain" description="C2HC NPR-type" evidence="6">
    <location>
        <begin position="394"/>
        <end position="408"/>
    </location>
</feature>
<evidence type="ECO:0000313" key="7">
    <source>
        <dbReference type="EMBL" id="KAK7281687.1"/>
    </source>
</evidence>
<evidence type="ECO:0000256" key="3">
    <source>
        <dbReference type="ARBA" id="ARBA00023054"/>
    </source>
</evidence>
<organism evidence="7 8">
    <name type="scientific">Crotalaria pallida</name>
    <name type="common">Smooth rattlebox</name>
    <name type="synonym">Crotalaria striata</name>
    <dbReference type="NCBI Taxonomy" id="3830"/>
    <lineage>
        <taxon>Eukaryota</taxon>
        <taxon>Viridiplantae</taxon>
        <taxon>Streptophyta</taxon>
        <taxon>Embryophyta</taxon>
        <taxon>Tracheophyta</taxon>
        <taxon>Spermatophyta</taxon>
        <taxon>Magnoliopsida</taxon>
        <taxon>eudicotyledons</taxon>
        <taxon>Gunneridae</taxon>
        <taxon>Pentapetalae</taxon>
        <taxon>rosids</taxon>
        <taxon>fabids</taxon>
        <taxon>Fabales</taxon>
        <taxon>Fabaceae</taxon>
        <taxon>Papilionoideae</taxon>
        <taxon>50 kb inversion clade</taxon>
        <taxon>genistoids sensu lato</taxon>
        <taxon>core genistoids</taxon>
        <taxon>Crotalarieae</taxon>
        <taxon>Crotalaria</taxon>
    </lineage>
</organism>
<keyword evidence="4" id="KW-0863">Zinc-finger</keyword>
<dbReference type="GO" id="GO:0005525">
    <property type="term" value="F:GTP binding"/>
    <property type="evidence" value="ECO:0007669"/>
    <property type="project" value="UniProtKB-KW"/>
</dbReference>
<keyword evidence="1" id="KW-0813">Transport</keyword>
<keyword evidence="8" id="KW-1185">Reference proteome</keyword>
<protein>
    <recommendedName>
        <fullName evidence="6">C2HC NPR-type domain-containing protein</fullName>
    </recommendedName>
</protein>
<dbReference type="PANTHER" id="PTHR46475:SF1">
    <property type="entry name" value="REGULATORY PROTEIN NPR2"/>
    <property type="match status" value="1"/>
</dbReference>
<evidence type="ECO:0000256" key="1">
    <source>
        <dbReference type="ARBA" id="ARBA00022448"/>
    </source>
</evidence>
<gene>
    <name evidence="7" type="ORF">RIF29_09883</name>
</gene>
<keyword evidence="4" id="KW-0479">Metal-binding</keyword>
<dbReference type="GO" id="GO:2000031">
    <property type="term" value="P:regulation of salicylic acid mediated signaling pathway"/>
    <property type="evidence" value="ECO:0007669"/>
    <property type="project" value="InterPro"/>
</dbReference>
<evidence type="ECO:0000256" key="5">
    <source>
        <dbReference type="SAM" id="Phobius"/>
    </source>
</evidence>
<dbReference type="GO" id="GO:0003924">
    <property type="term" value="F:GTPase activity"/>
    <property type="evidence" value="ECO:0007669"/>
    <property type="project" value="InterPro"/>
</dbReference>
<keyword evidence="4" id="KW-0862">Zinc</keyword>
<keyword evidence="5" id="KW-1133">Transmembrane helix</keyword>
<dbReference type="InterPro" id="IPR019515">
    <property type="entry name" value="VPS54_N"/>
</dbReference>
<evidence type="ECO:0000259" key="6">
    <source>
        <dbReference type="PROSITE" id="PS52046"/>
    </source>
</evidence>
<evidence type="ECO:0000256" key="4">
    <source>
        <dbReference type="PROSITE-ProRule" id="PRU01391"/>
    </source>
</evidence>
<name>A0AAN9FSB5_CROPI</name>
<feature type="transmembrane region" description="Helical" evidence="5">
    <location>
        <begin position="198"/>
        <end position="229"/>
    </location>
</feature>
<dbReference type="GO" id="GO:0005737">
    <property type="term" value="C:cytoplasm"/>
    <property type="evidence" value="ECO:0007669"/>
    <property type="project" value="TreeGrafter"/>
</dbReference>
<reference evidence="7 8" key="1">
    <citation type="submission" date="2024-01" db="EMBL/GenBank/DDBJ databases">
        <title>The genomes of 5 underutilized Papilionoideae crops provide insights into root nodulation and disease resistanc.</title>
        <authorList>
            <person name="Yuan L."/>
        </authorList>
    </citation>
    <scope>NUCLEOTIDE SEQUENCE [LARGE SCALE GENOMIC DNA]</scope>
    <source>
        <strain evidence="7">ZHUSHIDOU_FW_LH</strain>
        <tissue evidence="7">Leaf</tissue>
    </source>
</reference>
<dbReference type="PROSITE" id="PS50896">
    <property type="entry name" value="LISH"/>
    <property type="match status" value="1"/>
</dbReference>
<keyword evidence="5" id="KW-0812">Transmembrane</keyword>
<proteinExistence type="predicted"/>
<dbReference type="InterPro" id="IPR044292">
    <property type="entry name" value="NPR"/>
</dbReference>
<dbReference type="GO" id="GO:0008270">
    <property type="term" value="F:zinc ion binding"/>
    <property type="evidence" value="ECO:0007669"/>
    <property type="project" value="UniProtKB-KW"/>
</dbReference>
<accession>A0AAN9FSB5</accession>
<dbReference type="PROSITE" id="PS52046">
    <property type="entry name" value="ZF_C2HC_NPR"/>
    <property type="match status" value="1"/>
</dbReference>
<keyword evidence="2" id="KW-0653">Protein transport</keyword>
<keyword evidence="5" id="KW-0472">Membrane</keyword>
<dbReference type="GO" id="GO:0005634">
    <property type="term" value="C:nucleus"/>
    <property type="evidence" value="ECO:0007669"/>
    <property type="project" value="TreeGrafter"/>
</dbReference>